<dbReference type="InterPro" id="IPR011029">
    <property type="entry name" value="DEATH-like_dom_sf"/>
</dbReference>
<accession>A0A8S3ZRZ5</accession>
<dbReference type="OrthoDB" id="6127728at2759"/>
<name>A0A8S3ZRZ5_9EUPU</name>
<gene>
    <name evidence="3" type="ORF">CUNI_LOCUS16178</name>
</gene>
<dbReference type="GO" id="GO:0042981">
    <property type="term" value="P:regulation of apoptotic process"/>
    <property type="evidence" value="ECO:0007669"/>
    <property type="project" value="InterPro"/>
</dbReference>
<comment type="caution">
    <text evidence="3">The sequence shown here is derived from an EMBL/GenBank/DDBJ whole genome shotgun (WGS) entry which is preliminary data.</text>
</comment>
<dbReference type="PROSITE" id="PS50209">
    <property type="entry name" value="CARD"/>
    <property type="match status" value="1"/>
</dbReference>
<evidence type="ECO:0000313" key="3">
    <source>
        <dbReference type="EMBL" id="CAG5130620.1"/>
    </source>
</evidence>
<dbReference type="GO" id="GO:0005737">
    <property type="term" value="C:cytoplasm"/>
    <property type="evidence" value="ECO:0007669"/>
    <property type="project" value="TreeGrafter"/>
</dbReference>
<dbReference type="SUPFAM" id="SSF47986">
    <property type="entry name" value="DEATH domain"/>
    <property type="match status" value="1"/>
</dbReference>
<evidence type="ECO:0000313" key="4">
    <source>
        <dbReference type="Proteomes" id="UP000678393"/>
    </source>
</evidence>
<feature type="region of interest" description="Disordered" evidence="1">
    <location>
        <begin position="192"/>
        <end position="217"/>
    </location>
</feature>
<dbReference type="PANTHER" id="PTHR16155:SF19">
    <property type="entry name" value="DED DOMAIN-CONTAINING PROTEIN"/>
    <property type="match status" value="1"/>
</dbReference>
<dbReference type="PANTHER" id="PTHR16155">
    <property type="entry name" value="DED DOMAIN-CONTAINING PROTEIN"/>
    <property type="match status" value="1"/>
</dbReference>
<dbReference type="InterPro" id="IPR001315">
    <property type="entry name" value="CARD"/>
</dbReference>
<organism evidence="3 4">
    <name type="scientific">Candidula unifasciata</name>
    <dbReference type="NCBI Taxonomy" id="100452"/>
    <lineage>
        <taxon>Eukaryota</taxon>
        <taxon>Metazoa</taxon>
        <taxon>Spiralia</taxon>
        <taxon>Lophotrochozoa</taxon>
        <taxon>Mollusca</taxon>
        <taxon>Gastropoda</taxon>
        <taxon>Heterobranchia</taxon>
        <taxon>Euthyneura</taxon>
        <taxon>Panpulmonata</taxon>
        <taxon>Eupulmonata</taxon>
        <taxon>Stylommatophora</taxon>
        <taxon>Helicina</taxon>
        <taxon>Helicoidea</taxon>
        <taxon>Geomitridae</taxon>
        <taxon>Candidula</taxon>
    </lineage>
</organism>
<dbReference type="EMBL" id="CAJHNH020004140">
    <property type="protein sequence ID" value="CAG5130620.1"/>
    <property type="molecule type" value="Genomic_DNA"/>
</dbReference>
<evidence type="ECO:0000256" key="1">
    <source>
        <dbReference type="SAM" id="MobiDB-lite"/>
    </source>
</evidence>
<keyword evidence="4" id="KW-1185">Reference proteome</keyword>
<proteinExistence type="predicted"/>
<dbReference type="Gene3D" id="1.10.533.10">
    <property type="entry name" value="Death Domain, Fas"/>
    <property type="match status" value="1"/>
</dbReference>
<dbReference type="CDD" id="cd01671">
    <property type="entry name" value="CARD"/>
    <property type="match status" value="1"/>
</dbReference>
<protein>
    <recommendedName>
        <fullName evidence="2">CARD domain-containing protein</fullName>
    </recommendedName>
</protein>
<dbReference type="Proteomes" id="UP000678393">
    <property type="component" value="Unassembled WGS sequence"/>
</dbReference>
<reference evidence="3" key="1">
    <citation type="submission" date="2021-04" db="EMBL/GenBank/DDBJ databases">
        <authorList>
            <consortium name="Molecular Ecology Group"/>
        </authorList>
    </citation>
    <scope>NUCLEOTIDE SEQUENCE</scope>
</reference>
<feature type="domain" description="CARD" evidence="2">
    <location>
        <begin position="1"/>
        <end position="76"/>
    </location>
</feature>
<sequence>MNAQEWNKLRKNWDSLMDLIPDDIIVQLFTKDVINFKDKEELKTEKTNSRKMDKLLTILSSKPPEKKAYNALLEALDKDHITAELAQVIRETETTSDPSLKSAVDPHLLDGAVRTVLHEYLVNKTGASTSLPKIREILQKCQIFHGKNEWDNKTLSDFVCKEFVSVEIQHVRKRNAKNSKKETQFKNLAIVDPTKTKPTPPEENAVNLSSGNSEQQDKDAVKVQDMNPEQLKEYLQQKMEVLHLPTGDLEVLVRENVTGSTFLTMTETDFKDLIPTATWGVRRFLFLQISENKFPEQSPSYPDHLRKFDTEVKHTDKYIKGHCVDACINVRGKTTDPVRNFHIIDQDEQDPIDFITSEVIPFVSACLNDRRNGTVFFGISPSGNDHHKYGQIVGVNISKEELQKELNRSLKKCFSKSQWNVISNAVRDAKFVPVVSDCSKDPDLKLWIVEIDVVPSSSLMKDDTIRTKLKHLPVLSRKPKSKGIGVFRFSVDGVPEIISSDDMYEYERDQERIIKKRQEEEAAQKQHVTPLNLRTRLLNLLTGGTELMQDTIYPFIFASSIDSHMDEEYLSRNMTFIKQLNPEVVYDFDSSGSTNGLYKNLDSVQEEVMRVLTTDNFDKVQHSKEQYKTFTESLAAENRTSWIFCNGYDVMNLDSLKPTEWNRKRRSAFQESLNFFKENFDEDRIIVIICLFSKMYEVMIEASEEVLTKFPENWLLLAESEDIAKLWQDQMLARNKIEKKALEDRCVVGMPWEQVNTTIRRAFSTTDLPCECLLSASTGAFIEVREKKLKDWCDLDVLTGGDFTQYENEKEKKKLVEEKFYRGEQVSWLNFYFHDQVLKRDIHDKLMQTVKEALEGKHKEEEDKVTSVPILHQPGAGGTTSAKQVLWDLRKEYRCCVLNTITDQTCDQLDELRKYGDSSPKPLLILIDNEDEDKCLQLRGHLEEKGRQLSRQAEKSFSVYCTIILCIRRASLPKQIKHPEICLRQELNLTELKWFKDKNESLESRFNKDMERNVNPKFLISFNILRENFNKEYISKVVKEFSDDVKN</sequence>
<evidence type="ECO:0000259" key="2">
    <source>
        <dbReference type="PROSITE" id="PS50209"/>
    </source>
</evidence>
<dbReference type="AlphaFoldDB" id="A0A8S3ZRZ5"/>